<comment type="cofactor">
    <cofactor evidence="1">
        <name>Mg(2+)</name>
        <dbReference type="ChEBI" id="CHEBI:18420"/>
    </cofactor>
</comment>
<name>A0ABV9LSF8_9ALTE</name>
<gene>
    <name evidence="13" type="ORF">ACFO4O_01140</name>
</gene>
<dbReference type="GO" id="GO:0016740">
    <property type="term" value="F:transferase activity"/>
    <property type="evidence" value="ECO:0007669"/>
    <property type="project" value="UniProtKB-KW"/>
</dbReference>
<sequence>MHIHSRTNPSNLSLVWPLLALLVLAITSHTVKAKWQERSEGIMGTNIRAEVFHQNDELRQRALSQVMIEMERINQLMSPYIDSSELSLLNRTASLAPVKVSDEMFYVLGLSAQLSELTLGAFDITFASVGYLYDYRQKRRPEDAQIGSLLSAINYRHVELNEANQTVFFAHPDVKIDLGGIAKGYAVDKAIEALEAMGIKHALVTAGGDTRLLGDRLGKPWVVGIRDPRDKSKQAVLIPLEDAAMSTSGDYERYFEEDGKRFHHILSPKTGKSSYHVQSVSVIGPESVYNDALSTAVFVMGVEEGLGLINALPDFEAIVMDNQRRMHYSKGLEQ</sequence>
<evidence type="ECO:0000256" key="8">
    <source>
        <dbReference type="ARBA" id="ARBA00022827"/>
    </source>
</evidence>
<dbReference type="PANTHER" id="PTHR30040:SF2">
    <property type="entry name" value="FAD:PROTEIN FMN TRANSFERASE"/>
    <property type="match status" value="1"/>
</dbReference>
<dbReference type="PANTHER" id="PTHR30040">
    <property type="entry name" value="THIAMINE BIOSYNTHESIS LIPOPROTEIN APBE"/>
    <property type="match status" value="1"/>
</dbReference>
<dbReference type="EMBL" id="JBHSGU010000001">
    <property type="protein sequence ID" value="MFC4698765.1"/>
    <property type="molecule type" value="Genomic_DNA"/>
</dbReference>
<evidence type="ECO:0000256" key="4">
    <source>
        <dbReference type="ARBA" id="ARBA00016337"/>
    </source>
</evidence>
<evidence type="ECO:0000256" key="11">
    <source>
        <dbReference type="ARBA" id="ARBA00048540"/>
    </source>
</evidence>
<dbReference type="RefSeq" id="WP_382405410.1">
    <property type="nucleotide sequence ID" value="NZ_JBHSGU010000001.1"/>
</dbReference>
<evidence type="ECO:0000256" key="5">
    <source>
        <dbReference type="ARBA" id="ARBA00022630"/>
    </source>
</evidence>
<evidence type="ECO:0000256" key="6">
    <source>
        <dbReference type="ARBA" id="ARBA00022679"/>
    </source>
</evidence>
<evidence type="ECO:0000256" key="12">
    <source>
        <dbReference type="PIRNR" id="PIRNR006268"/>
    </source>
</evidence>
<keyword evidence="6 12" id="KW-0808">Transferase</keyword>
<dbReference type="PIRSF" id="PIRSF006268">
    <property type="entry name" value="ApbE"/>
    <property type="match status" value="1"/>
</dbReference>
<organism evidence="13 14">
    <name type="scientific">Glaciecola siphonariae</name>
    <dbReference type="NCBI Taxonomy" id="521012"/>
    <lineage>
        <taxon>Bacteria</taxon>
        <taxon>Pseudomonadati</taxon>
        <taxon>Pseudomonadota</taxon>
        <taxon>Gammaproteobacteria</taxon>
        <taxon>Alteromonadales</taxon>
        <taxon>Alteromonadaceae</taxon>
        <taxon>Glaciecola</taxon>
    </lineage>
</organism>
<reference evidence="14" key="1">
    <citation type="journal article" date="2019" name="Int. J. Syst. Evol. Microbiol.">
        <title>The Global Catalogue of Microorganisms (GCM) 10K type strain sequencing project: providing services to taxonomists for standard genome sequencing and annotation.</title>
        <authorList>
            <consortium name="The Broad Institute Genomics Platform"/>
            <consortium name="The Broad Institute Genome Sequencing Center for Infectious Disease"/>
            <person name="Wu L."/>
            <person name="Ma J."/>
        </authorList>
    </citation>
    <scope>NUCLEOTIDE SEQUENCE [LARGE SCALE GENOMIC DNA]</scope>
    <source>
        <strain evidence="14">KACC 12507</strain>
    </source>
</reference>
<comment type="caution">
    <text evidence="13">The sequence shown here is derived from an EMBL/GenBank/DDBJ whole genome shotgun (WGS) entry which is preliminary data.</text>
</comment>
<evidence type="ECO:0000313" key="13">
    <source>
        <dbReference type="EMBL" id="MFC4698765.1"/>
    </source>
</evidence>
<keyword evidence="7 12" id="KW-0479">Metal-binding</keyword>
<keyword evidence="14" id="KW-1185">Reference proteome</keyword>
<accession>A0ABV9LSF8</accession>
<evidence type="ECO:0000256" key="3">
    <source>
        <dbReference type="ARBA" id="ARBA00011955"/>
    </source>
</evidence>
<dbReference type="Proteomes" id="UP001595897">
    <property type="component" value="Unassembled WGS sequence"/>
</dbReference>
<keyword evidence="8 12" id="KW-0274">FAD</keyword>
<dbReference type="Pfam" id="PF02424">
    <property type="entry name" value="ApbE"/>
    <property type="match status" value="1"/>
</dbReference>
<dbReference type="EC" id="2.7.1.180" evidence="3 12"/>
<keyword evidence="9 12" id="KW-0460">Magnesium</keyword>
<keyword evidence="5 12" id="KW-0285">Flavoprotein</keyword>
<comment type="similarity">
    <text evidence="2 12">Belongs to the ApbE family.</text>
</comment>
<dbReference type="InterPro" id="IPR024932">
    <property type="entry name" value="ApbE"/>
</dbReference>
<evidence type="ECO:0000313" key="14">
    <source>
        <dbReference type="Proteomes" id="UP001595897"/>
    </source>
</evidence>
<evidence type="ECO:0000256" key="2">
    <source>
        <dbReference type="ARBA" id="ARBA00008282"/>
    </source>
</evidence>
<evidence type="ECO:0000256" key="1">
    <source>
        <dbReference type="ARBA" id="ARBA00001946"/>
    </source>
</evidence>
<dbReference type="Gene3D" id="3.10.520.10">
    <property type="entry name" value="ApbE-like domains"/>
    <property type="match status" value="1"/>
</dbReference>
<comment type="catalytic activity">
    <reaction evidence="11 12">
        <text>L-threonyl-[protein] + FAD = FMN-L-threonyl-[protein] + AMP + H(+)</text>
        <dbReference type="Rhea" id="RHEA:36847"/>
        <dbReference type="Rhea" id="RHEA-COMP:11060"/>
        <dbReference type="Rhea" id="RHEA-COMP:11061"/>
        <dbReference type="ChEBI" id="CHEBI:15378"/>
        <dbReference type="ChEBI" id="CHEBI:30013"/>
        <dbReference type="ChEBI" id="CHEBI:57692"/>
        <dbReference type="ChEBI" id="CHEBI:74257"/>
        <dbReference type="ChEBI" id="CHEBI:456215"/>
        <dbReference type="EC" id="2.7.1.180"/>
    </reaction>
</comment>
<protein>
    <recommendedName>
        <fullName evidence="4 12">FAD:protein FMN transferase</fullName>
        <ecNumber evidence="3 12">2.7.1.180</ecNumber>
    </recommendedName>
    <alternativeName>
        <fullName evidence="10 12">Flavin transferase</fullName>
    </alternativeName>
</protein>
<dbReference type="SUPFAM" id="SSF143631">
    <property type="entry name" value="ApbE-like"/>
    <property type="match status" value="1"/>
</dbReference>
<evidence type="ECO:0000256" key="9">
    <source>
        <dbReference type="ARBA" id="ARBA00022842"/>
    </source>
</evidence>
<evidence type="ECO:0000256" key="10">
    <source>
        <dbReference type="ARBA" id="ARBA00031306"/>
    </source>
</evidence>
<proteinExistence type="inferred from homology"/>
<dbReference type="InterPro" id="IPR003374">
    <property type="entry name" value="ApbE-like_sf"/>
</dbReference>
<evidence type="ECO:0000256" key="7">
    <source>
        <dbReference type="ARBA" id="ARBA00022723"/>
    </source>
</evidence>